<dbReference type="Proteomes" id="UP000217265">
    <property type="component" value="Chromosome"/>
</dbReference>
<dbReference type="SUPFAM" id="SSF54862">
    <property type="entry name" value="4Fe-4S ferredoxins"/>
    <property type="match status" value="1"/>
</dbReference>
<dbReference type="NCBIfam" id="TIGR02745">
    <property type="entry name" value="ccoG_rdxA_fixG"/>
    <property type="match status" value="1"/>
</dbReference>
<evidence type="ECO:0000256" key="5">
    <source>
        <dbReference type="ARBA" id="ARBA00023004"/>
    </source>
</evidence>
<evidence type="ECO:0000313" key="11">
    <source>
        <dbReference type="Proteomes" id="UP000217265"/>
    </source>
</evidence>
<keyword evidence="8" id="KW-1133">Transmembrane helix</keyword>
<dbReference type="InterPro" id="IPR017900">
    <property type="entry name" value="4Fe4S_Fe_S_CS"/>
</dbReference>
<feature type="transmembrane region" description="Helical" evidence="8">
    <location>
        <begin position="180"/>
        <end position="203"/>
    </location>
</feature>
<feature type="transmembrane region" description="Helical" evidence="8">
    <location>
        <begin position="64"/>
        <end position="85"/>
    </location>
</feature>
<dbReference type="InterPro" id="IPR017896">
    <property type="entry name" value="4Fe4S_Fe-S-bd"/>
</dbReference>
<dbReference type="InterPro" id="IPR014116">
    <property type="entry name" value="Cyt_c_oxidase_cbb3_FixG"/>
</dbReference>
<dbReference type="OrthoDB" id="9811700at2"/>
<keyword evidence="3" id="KW-0479">Metal-binding</keyword>
<keyword evidence="5" id="KW-0408">Iron</keyword>
<dbReference type="GO" id="GO:0051539">
    <property type="term" value="F:4 iron, 4 sulfur cluster binding"/>
    <property type="evidence" value="ECO:0007669"/>
    <property type="project" value="UniProtKB-KW"/>
</dbReference>
<dbReference type="InterPro" id="IPR013783">
    <property type="entry name" value="Ig-like_fold"/>
</dbReference>
<dbReference type="InterPro" id="IPR032879">
    <property type="entry name" value="FixG_C"/>
</dbReference>
<gene>
    <name evidence="10" type="primary">ccoG</name>
    <name evidence="10" type="ORF">CMV30_18280</name>
</gene>
<dbReference type="GO" id="GO:0005886">
    <property type="term" value="C:plasma membrane"/>
    <property type="evidence" value="ECO:0007669"/>
    <property type="project" value="TreeGrafter"/>
</dbReference>
<dbReference type="InterPro" id="IPR051684">
    <property type="entry name" value="Electron_Trans/Redox"/>
</dbReference>
<dbReference type="GO" id="GO:0046872">
    <property type="term" value="F:metal ion binding"/>
    <property type="evidence" value="ECO:0007669"/>
    <property type="project" value="UniProtKB-KW"/>
</dbReference>
<dbReference type="PANTHER" id="PTHR30176:SF3">
    <property type="entry name" value="FERREDOXIN-TYPE PROTEIN NAPH"/>
    <property type="match status" value="1"/>
</dbReference>
<dbReference type="PROSITE" id="PS00198">
    <property type="entry name" value="4FE4S_FER_1"/>
    <property type="match status" value="1"/>
</dbReference>
<evidence type="ECO:0000256" key="3">
    <source>
        <dbReference type="ARBA" id="ARBA00022723"/>
    </source>
</evidence>
<sequence>MPPTPHDHGEKNPAPASSPARAKVGFARPTRDAVTTIREDGSHRYLHPADAPGRFFKARTLSGWLLIVVYLSLPWIKIGAHPAVFLDVAARRFHLFGLTFAFQDIWMLFFGITGLGFGLFFITSLLGRVWCGWACPQTVFLDHIYRRIERLLEGDAPKRRALDAAPWTTAKILRRSAKHILYVAVSAIIAHLFLAYFISIPALWSMMSAAPAEHWGAFVFVALFTGALYGNFAWFREQLCLIICPYGRLQSVLIDDHSLVIGYDEKRGEPRGKLSIPNAGACIDCNRCVRVCPTGIDIRQGLQMECIGCAACVDACDEVMTKINRPTGLIRYDSLSGLRGEKTKWLRPRVFIYGALLLVGAIVATLALSTVRPANLQITRLGGTPYFVDATSVRNQFLVRIVNKRDHAQRFALTISDPSVEISGWSDAVELAPGVEEVRPLILQIPLGRYTGPAHLQVQVTSLDESFSLKRTIDFVGPNPAYMKKSSAPDGSAGVPPAPSSSTATP</sequence>
<protein>
    <submittedName>
        <fullName evidence="10">Cytochrome c oxidase accessory protein CcoG</fullName>
    </submittedName>
</protein>
<keyword evidence="8" id="KW-0472">Membrane</keyword>
<evidence type="ECO:0000259" key="9">
    <source>
        <dbReference type="PROSITE" id="PS51379"/>
    </source>
</evidence>
<feature type="region of interest" description="Disordered" evidence="7">
    <location>
        <begin position="482"/>
        <end position="506"/>
    </location>
</feature>
<dbReference type="EMBL" id="CP023344">
    <property type="protein sequence ID" value="ATC65738.1"/>
    <property type="molecule type" value="Genomic_DNA"/>
</dbReference>
<keyword evidence="6" id="KW-0411">Iron-sulfur</keyword>
<feature type="region of interest" description="Disordered" evidence="7">
    <location>
        <begin position="1"/>
        <end position="23"/>
    </location>
</feature>
<name>A0A290QK69_9BACT</name>
<evidence type="ECO:0000256" key="6">
    <source>
        <dbReference type="ARBA" id="ARBA00023014"/>
    </source>
</evidence>
<feature type="domain" description="4Fe-4S ferredoxin-type" evidence="9">
    <location>
        <begin position="272"/>
        <end position="301"/>
    </location>
</feature>
<feature type="compositionally biased region" description="Basic and acidic residues" evidence="7">
    <location>
        <begin position="1"/>
        <end position="11"/>
    </location>
</feature>
<dbReference type="Gene3D" id="2.60.40.10">
    <property type="entry name" value="Immunoglobulins"/>
    <property type="match status" value="1"/>
</dbReference>
<dbReference type="PROSITE" id="PS51379">
    <property type="entry name" value="4FE4S_FER_2"/>
    <property type="match status" value="1"/>
</dbReference>
<accession>A0A290QK69</accession>
<keyword evidence="2" id="KW-0004">4Fe-4S</keyword>
<proteinExistence type="predicted"/>
<reference evidence="10 11" key="1">
    <citation type="submission" date="2017-09" db="EMBL/GenBank/DDBJ databases">
        <title>Complete genome sequence of Verrucomicrobial strain HZ-65, isolated from freshwater.</title>
        <authorList>
            <person name="Choi A."/>
        </authorList>
    </citation>
    <scope>NUCLEOTIDE SEQUENCE [LARGE SCALE GENOMIC DNA]</scope>
    <source>
        <strain evidence="10 11">HZ-65</strain>
    </source>
</reference>
<dbReference type="RefSeq" id="WP_096057367.1">
    <property type="nucleotide sequence ID" value="NZ_CP023344.1"/>
</dbReference>
<feature type="transmembrane region" description="Helical" evidence="8">
    <location>
        <begin position="105"/>
        <end position="126"/>
    </location>
</feature>
<keyword evidence="1" id="KW-0813">Transport</keyword>
<evidence type="ECO:0000256" key="2">
    <source>
        <dbReference type="ARBA" id="ARBA00022485"/>
    </source>
</evidence>
<dbReference type="PANTHER" id="PTHR30176">
    <property type="entry name" value="FERREDOXIN-TYPE PROTEIN NAPH"/>
    <property type="match status" value="1"/>
</dbReference>
<dbReference type="Pfam" id="PF12801">
    <property type="entry name" value="Fer4_5"/>
    <property type="match status" value="1"/>
</dbReference>
<feature type="compositionally biased region" description="Low complexity" evidence="7">
    <location>
        <begin position="486"/>
        <end position="506"/>
    </location>
</feature>
<dbReference type="Pfam" id="PF11614">
    <property type="entry name" value="FixG_C"/>
    <property type="match status" value="1"/>
</dbReference>
<organism evidence="10 11">
    <name type="scientific">Nibricoccus aquaticus</name>
    <dbReference type="NCBI Taxonomy" id="2576891"/>
    <lineage>
        <taxon>Bacteria</taxon>
        <taxon>Pseudomonadati</taxon>
        <taxon>Verrucomicrobiota</taxon>
        <taxon>Opitutia</taxon>
        <taxon>Opitutales</taxon>
        <taxon>Opitutaceae</taxon>
        <taxon>Nibricoccus</taxon>
    </lineage>
</organism>
<evidence type="ECO:0000256" key="4">
    <source>
        <dbReference type="ARBA" id="ARBA00022982"/>
    </source>
</evidence>
<keyword evidence="8" id="KW-0812">Transmembrane</keyword>
<keyword evidence="11" id="KW-1185">Reference proteome</keyword>
<dbReference type="KEGG" id="vbh:CMV30_18280"/>
<evidence type="ECO:0000313" key="10">
    <source>
        <dbReference type="EMBL" id="ATC65738.1"/>
    </source>
</evidence>
<dbReference type="Pfam" id="PF13746">
    <property type="entry name" value="Fer4_18"/>
    <property type="match status" value="1"/>
</dbReference>
<keyword evidence="4" id="KW-0249">Electron transport</keyword>
<dbReference type="Gene3D" id="3.30.70.20">
    <property type="match status" value="1"/>
</dbReference>
<evidence type="ECO:0000256" key="1">
    <source>
        <dbReference type="ARBA" id="ARBA00022448"/>
    </source>
</evidence>
<feature type="transmembrane region" description="Helical" evidence="8">
    <location>
        <begin position="350"/>
        <end position="371"/>
    </location>
</feature>
<evidence type="ECO:0000256" key="7">
    <source>
        <dbReference type="SAM" id="MobiDB-lite"/>
    </source>
</evidence>
<evidence type="ECO:0000256" key="8">
    <source>
        <dbReference type="SAM" id="Phobius"/>
    </source>
</evidence>
<dbReference type="AlphaFoldDB" id="A0A290QK69"/>
<feature type="transmembrane region" description="Helical" evidence="8">
    <location>
        <begin position="215"/>
        <end position="235"/>
    </location>
</feature>